<reference evidence="1" key="2">
    <citation type="submission" date="2025-09" db="UniProtKB">
        <authorList>
            <consortium name="Ensembl"/>
        </authorList>
    </citation>
    <scope>IDENTIFICATION</scope>
</reference>
<keyword evidence="2" id="KW-1185">Reference proteome</keyword>
<reference evidence="1" key="1">
    <citation type="submission" date="2025-08" db="UniProtKB">
        <authorList>
            <consortium name="Ensembl"/>
        </authorList>
    </citation>
    <scope>IDENTIFICATION</scope>
</reference>
<proteinExistence type="predicted"/>
<accession>A0A3Q3BPZ1</accession>
<name>A0A3Q3BPZ1_KRYMA</name>
<dbReference type="Proteomes" id="UP000264800">
    <property type="component" value="Unplaced"/>
</dbReference>
<dbReference type="AlphaFoldDB" id="A0A3Q3BPZ1"/>
<dbReference type="Ensembl" id="ENSKMAT00000028681.1">
    <property type="protein sequence ID" value="ENSKMAP00000028324.1"/>
    <property type="gene ID" value="ENSKMAG00000020994.1"/>
</dbReference>
<protein>
    <submittedName>
        <fullName evidence="1">Uncharacterized protein</fullName>
    </submittedName>
</protein>
<organism evidence="1 2">
    <name type="scientific">Kryptolebias marmoratus</name>
    <name type="common">Mangrove killifish</name>
    <name type="synonym">Rivulus marmoratus</name>
    <dbReference type="NCBI Taxonomy" id="37003"/>
    <lineage>
        <taxon>Eukaryota</taxon>
        <taxon>Metazoa</taxon>
        <taxon>Chordata</taxon>
        <taxon>Craniata</taxon>
        <taxon>Vertebrata</taxon>
        <taxon>Euteleostomi</taxon>
        <taxon>Actinopterygii</taxon>
        <taxon>Neopterygii</taxon>
        <taxon>Teleostei</taxon>
        <taxon>Neoteleostei</taxon>
        <taxon>Acanthomorphata</taxon>
        <taxon>Ovalentaria</taxon>
        <taxon>Atherinomorphae</taxon>
        <taxon>Cyprinodontiformes</taxon>
        <taxon>Rivulidae</taxon>
        <taxon>Kryptolebias</taxon>
    </lineage>
</organism>
<evidence type="ECO:0000313" key="2">
    <source>
        <dbReference type="Proteomes" id="UP000264800"/>
    </source>
</evidence>
<evidence type="ECO:0000313" key="1">
    <source>
        <dbReference type="Ensembl" id="ENSKMAP00000028324.1"/>
    </source>
</evidence>
<sequence>MKPLSLAQLTWGGDFHACTPFSSSLTLPPVPPSLRPASFLPSPPSFQKNLRHTAENPNCITSITFLIFEGVTTEFSCLLSKSLYNII</sequence>